<feature type="signal peptide" evidence="8">
    <location>
        <begin position="1"/>
        <end position="24"/>
    </location>
</feature>
<keyword evidence="4 8" id="KW-0472">Membrane</keyword>
<dbReference type="SUPFAM" id="SSF74748">
    <property type="entry name" value="Variable surface antigen VlsE"/>
    <property type="match status" value="1"/>
</dbReference>
<evidence type="ECO:0000256" key="6">
    <source>
        <dbReference type="ARBA" id="ARBA00023237"/>
    </source>
</evidence>
<accession>A0A172XDB1</accession>
<sequence>MKRITLSALLMTLFLLLSCGSGSSKTEDPQNKFLKSLISLSNDFLNVFTSFSNMVGGVLGFDTNTKKSDVGNYFKKIQETVQGTKNKLEKIVSDMKSENNPNAEATDTAVKALITNTLDKIIQGAKTASEAIGDAGESIGDVVKGGAAGVGTKAEEASVKSLSEGIGTIVDVVLKNIGSADAGDDKKAEDGSTARGNDAGEAGKLFGNAAAASADAAKKSAADAVKAVGAVTGADILQAIVKDNGDAAKLAKNNGAANAINVNSKDGTISGGIALRAMAKDGKFANVNNGDADAEKAVKGAAVSAVTKALDTLTIAIRNTIDIGLKTVKDAMKINPNDTPVTTDKQIPEIKN</sequence>
<dbReference type="Pfam" id="PF00921">
    <property type="entry name" value="Lipoprotein_2"/>
    <property type="match status" value="1"/>
</dbReference>
<comment type="subcellular location">
    <subcellularLocation>
        <location evidence="2 8">Cell outer membrane</location>
        <topology evidence="2 8">Lipid-anchor</topology>
    </subcellularLocation>
</comment>
<evidence type="ECO:0000313" key="10">
    <source>
        <dbReference type="Proteomes" id="UP000264231"/>
    </source>
</evidence>
<name>A0A172XDB1_BORTU</name>
<geneLocation type="plasmid" evidence="9 10">
    <name>lp48</name>
</geneLocation>
<comment type="function">
    <text evidence="1 8">The Vlp and Vsp proteins are antigenically distinct proteins, only one vlp or vsp gene is transcriptionally active at any one time. Switching between these genes is a mechanism of host immune response evasion.</text>
</comment>
<protein>
    <recommendedName>
        <fullName evidence="8">Variable large protein</fullName>
    </recommendedName>
</protein>
<evidence type="ECO:0000256" key="3">
    <source>
        <dbReference type="ARBA" id="ARBA00022729"/>
    </source>
</evidence>
<keyword evidence="5 8" id="KW-0564">Palmitate</keyword>
<gene>
    <name evidence="9" type="ORF">A7978_05120</name>
</gene>
<evidence type="ECO:0000256" key="5">
    <source>
        <dbReference type="ARBA" id="ARBA00023139"/>
    </source>
</evidence>
<evidence type="ECO:0000256" key="8">
    <source>
        <dbReference type="RuleBase" id="RU363105"/>
    </source>
</evidence>
<dbReference type="InterPro" id="IPR000680">
    <property type="entry name" value="Borrelia_lipo"/>
</dbReference>
<dbReference type="PROSITE" id="PS51257">
    <property type="entry name" value="PROKAR_LIPOPROTEIN"/>
    <property type="match status" value="1"/>
</dbReference>
<dbReference type="Proteomes" id="UP000264231">
    <property type="component" value="Plasmid lp48"/>
</dbReference>
<evidence type="ECO:0000256" key="4">
    <source>
        <dbReference type="ARBA" id="ARBA00023136"/>
    </source>
</evidence>
<dbReference type="RefSeq" id="WP_205528929.1">
    <property type="nucleotide sequence ID" value="NZ_CP015636.1"/>
</dbReference>
<keyword evidence="6 8" id="KW-0998">Cell outer membrane</keyword>
<keyword evidence="7 8" id="KW-0449">Lipoprotein</keyword>
<organism evidence="9 10">
    <name type="scientific">Borrelia turicatae</name>
    <dbReference type="NCBI Taxonomy" id="142"/>
    <lineage>
        <taxon>Bacteria</taxon>
        <taxon>Pseudomonadati</taxon>
        <taxon>Spirochaetota</taxon>
        <taxon>Spirochaetia</taxon>
        <taxon>Spirochaetales</taxon>
        <taxon>Borreliaceae</taxon>
        <taxon>Borrelia</taxon>
    </lineage>
</organism>
<dbReference type="AlphaFoldDB" id="A0A172XDB1"/>
<keyword evidence="9" id="KW-0614">Plasmid</keyword>
<dbReference type="EMBL" id="CP015636">
    <property type="protein sequence ID" value="ANF34631.1"/>
    <property type="molecule type" value="Genomic_DNA"/>
</dbReference>
<proteinExistence type="predicted"/>
<evidence type="ECO:0000256" key="1">
    <source>
        <dbReference type="ARBA" id="ARBA00003932"/>
    </source>
</evidence>
<evidence type="ECO:0000256" key="7">
    <source>
        <dbReference type="ARBA" id="ARBA00023288"/>
    </source>
</evidence>
<feature type="chain" id="PRO_5008443351" description="Variable large protein" evidence="8">
    <location>
        <begin position="25"/>
        <end position="352"/>
    </location>
</feature>
<dbReference type="GO" id="GO:0009279">
    <property type="term" value="C:cell outer membrane"/>
    <property type="evidence" value="ECO:0007669"/>
    <property type="project" value="UniProtKB-SubCell"/>
</dbReference>
<keyword evidence="3 8" id="KW-0732">Signal</keyword>
<evidence type="ECO:0000313" key="9">
    <source>
        <dbReference type="EMBL" id="ANF34631.1"/>
    </source>
</evidence>
<reference evidence="9 10" key="1">
    <citation type="submission" date="2016-05" db="EMBL/GenBank/DDBJ databases">
        <title>Chromosome and linear plasmid sequence of a 2015 human isolate of tick-borne relapsing fever spirochete, Borrelia turicatae.</title>
        <authorList>
            <person name="Kingry L.C."/>
            <person name="Dhwani B."/>
            <person name="Replogle A."/>
            <person name="Sexton C."/>
            <person name="Rowe L."/>
            <person name="Stermole B.M."/>
            <person name="Christensen A.M."/>
            <person name="Schriefer M.E."/>
        </authorList>
    </citation>
    <scope>NUCLEOTIDE SEQUENCE [LARGE SCALE GENOMIC DNA]</scope>
    <source>
        <strain evidence="9 10">BTE5EL</strain>
        <plasmid evidence="9 10">lp48</plasmid>
    </source>
</reference>
<evidence type="ECO:0000256" key="2">
    <source>
        <dbReference type="ARBA" id="ARBA00004459"/>
    </source>
</evidence>